<keyword evidence="2" id="KW-1133">Transmembrane helix</keyword>
<feature type="region of interest" description="Disordered" evidence="1">
    <location>
        <begin position="250"/>
        <end position="292"/>
    </location>
</feature>
<dbReference type="AlphaFoldDB" id="A0A6C0LBS6"/>
<evidence type="ECO:0000256" key="2">
    <source>
        <dbReference type="SAM" id="Phobius"/>
    </source>
</evidence>
<keyword evidence="2" id="KW-0812">Transmembrane</keyword>
<accession>A0A6C0LBS6</accession>
<dbReference type="EMBL" id="MN740462">
    <property type="protein sequence ID" value="QHU27780.1"/>
    <property type="molecule type" value="Genomic_DNA"/>
</dbReference>
<organism evidence="3">
    <name type="scientific">viral metagenome</name>
    <dbReference type="NCBI Taxonomy" id="1070528"/>
    <lineage>
        <taxon>unclassified sequences</taxon>
        <taxon>metagenomes</taxon>
        <taxon>organismal metagenomes</taxon>
    </lineage>
</organism>
<evidence type="ECO:0000256" key="1">
    <source>
        <dbReference type="SAM" id="MobiDB-lite"/>
    </source>
</evidence>
<keyword evidence="2" id="KW-0472">Membrane</keyword>
<feature type="compositionally biased region" description="Basic residues" evidence="1">
    <location>
        <begin position="259"/>
        <end position="292"/>
    </location>
</feature>
<name>A0A6C0LBS6_9ZZZZ</name>
<proteinExistence type="predicted"/>
<sequence length="292" mass="32653">MSGNSLSGNDKNFLIDLIDKLLKKKSEIITDDMQGIISATNEYYKDDLAKRTSPNDKITNLKVLITSFTFGLLILEEAIGELNSIKIYMENDNDKNKYNNKTIINIEKQYVEEYKPFITAFISEDILQENLDDDEHLDALNEFVSSNYTKNDNIPGLVINIEMILYVIVNLLIILPILAKKTSDVANSSGQAGGFRKKNNLKPSVPQSKEILGKIRRIYKVAGSRKEHIKYKGELISVSDYKKLVSQAKALKSQNKPVTKPKAKPTAKSATKPKAKSATKPKAKSATKPKAK</sequence>
<reference evidence="3" key="1">
    <citation type="journal article" date="2020" name="Nature">
        <title>Giant virus diversity and host interactions through global metagenomics.</title>
        <authorList>
            <person name="Schulz F."/>
            <person name="Roux S."/>
            <person name="Paez-Espino D."/>
            <person name="Jungbluth S."/>
            <person name="Walsh D.A."/>
            <person name="Denef V.J."/>
            <person name="McMahon K.D."/>
            <person name="Konstantinidis K.T."/>
            <person name="Eloe-Fadrosh E.A."/>
            <person name="Kyrpides N.C."/>
            <person name="Woyke T."/>
        </authorList>
    </citation>
    <scope>NUCLEOTIDE SEQUENCE</scope>
    <source>
        <strain evidence="3">GVMAG-M-3300027769-26</strain>
    </source>
</reference>
<evidence type="ECO:0000313" key="3">
    <source>
        <dbReference type="EMBL" id="QHU27780.1"/>
    </source>
</evidence>
<feature type="transmembrane region" description="Helical" evidence="2">
    <location>
        <begin position="157"/>
        <end position="179"/>
    </location>
</feature>
<protein>
    <submittedName>
        <fullName evidence="3">Uncharacterized protein</fullName>
    </submittedName>
</protein>